<protein>
    <submittedName>
        <fullName evidence="2">Uncharacterized protein LOC142165157</fullName>
    </submittedName>
</protein>
<dbReference type="RefSeq" id="XP_075079874.1">
    <property type="nucleotide sequence ID" value="XM_075223773.1"/>
</dbReference>
<reference evidence="1" key="1">
    <citation type="journal article" date="2014" name="Nat. Commun.">
        <title>The tobacco genome sequence and its comparison with those of tomato and potato.</title>
        <authorList>
            <person name="Sierro N."/>
            <person name="Battey J.N."/>
            <person name="Ouadi S."/>
            <person name="Bakaher N."/>
            <person name="Bovet L."/>
            <person name="Willig A."/>
            <person name="Goepfert S."/>
            <person name="Peitsch M.C."/>
            <person name="Ivanov N.V."/>
        </authorList>
    </citation>
    <scope>NUCLEOTIDE SEQUENCE [LARGE SCALE GENOMIC DNA]</scope>
</reference>
<name>A0AC58S4H1_TOBAC</name>
<evidence type="ECO:0000313" key="1">
    <source>
        <dbReference type="Proteomes" id="UP000790787"/>
    </source>
</evidence>
<organism evidence="1 2">
    <name type="scientific">Nicotiana tabacum</name>
    <name type="common">Common tobacco</name>
    <dbReference type="NCBI Taxonomy" id="4097"/>
    <lineage>
        <taxon>Eukaryota</taxon>
        <taxon>Viridiplantae</taxon>
        <taxon>Streptophyta</taxon>
        <taxon>Embryophyta</taxon>
        <taxon>Tracheophyta</taxon>
        <taxon>Spermatophyta</taxon>
        <taxon>Magnoliopsida</taxon>
        <taxon>eudicotyledons</taxon>
        <taxon>Gunneridae</taxon>
        <taxon>Pentapetalae</taxon>
        <taxon>asterids</taxon>
        <taxon>lamiids</taxon>
        <taxon>Solanales</taxon>
        <taxon>Solanaceae</taxon>
        <taxon>Nicotianoideae</taxon>
        <taxon>Nicotianeae</taxon>
        <taxon>Nicotiana</taxon>
    </lineage>
</organism>
<evidence type="ECO:0000313" key="2">
    <source>
        <dbReference type="RefSeq" id="XP_075079874.1"/>
    </source>
</evidence>
<dbReference type="Proteomes" id="UP000790787">
    <property type="component" value="Chromosome 10"/>
</dbReference>
<keyword evidence="1" id="KW-1185">Reference proteome</keyword>
<gene>
    <name evidence="2" type="primary">LOC142165157</name>
</gene>
<accession>A0AC58S4H1</accession>
<proteinExistence type="predicted"/>
<reference evidence="2" key="2">
    <citation type="submission" date="2025-08" db="UniProtKB">
        <authorList>
            <consortium name="RefSeq"/>
        </authorList>
    </citation>
    <scope>IDENTIFICATION</scope>
    <source>
        <tissue evidence="2">Leaf</tissue>
    </source>
</reference>
<sequence length="110" mass="12751">MWRMIEKGDLPIPPRKDKDSKVMVPSDPLDLDDYTDEQADIVQVNAKAKNLMYNTISGEEYKKSPSCKTAKEMWYKLKATHEGTNKVKETRINLLVHEHELFQIKEGESI</sequence>